<reference evidence="3" key="1">
    <citation type="journal article" date="2021" name="Nat. Commun.">
        <title>Genetic determinants of endophytism in the Arabidopsis root mycobiome.</title>
        <authorList>
            <person name="Mesny F."/>
            <person name="Miyauchi S."/>
            <person name="Thiergart T."/>
            <person name="Pickel B."/>
            <person name="Atanasova L."/>
            <person name="Karlsson M."/>
            <person name="Huettel B."/>
            <person name="Barry K.W."/>
            <person name="Haridas S."/>
            <person name="Chen C."/>
            <person name="Bauer D."/>
            <person name="Andreopoulos W."/>
            <person name="Pangilinan J."/>
            <person name="LaButti K."/>
            <person name="Riley R."/>
            <person name="Lipzen A."/>
            <person name="Clum A."/>
            <person name="Drula E."/>
            <person name="Henrissat B."/>
            <person name="Kohler A."/>
            <person name="Grigoriev I.V."/>
            <person name="Martin F.M."/>
            <person name="Hacquard S."/>
        </authorList>
    </citation>
    <scope>NUCLEOTIDE SEQUENCE</scope>
    <source>
        <strain evidence="3">MPI-CAGE-CH-0243</strain>
    </source>
</reference>
<dbReference type="SUPFAM" id="SSF48452">
    <property type="entry name" value="TPR-like"/>
    <property type="match status" value="1"/>
</dbReference>
<dbReference type="GO" id="GO:0006401">
    <property type="term" value="P:RNA catabolic process"/>
    <property type="evidence" value="ECO:0007669"/>
    <property type="project" value="InterPro"/>
</dbReference>
<dbReference type="PANTHER" id="PTHR15704:SF7">
    <property type="entry name" value="SUPERKILLER COMPLEX PROTEIN 3"/>
    <property type="match status" value="1"/>
</dbReference>
<keyword evidence="2" id="KW-0802">TPR repeat</keyword>
<dbReference type="InterPro" id="IPR040962">
    <property type="entry name" value="TPR_22"/>
</dbReference>
<accession>A0A9P9EJA2</accession>
<evidence type="ECO:0000313" key="3">
    <source>
        <dbReference type="EMBL" id="KAH7138066.1"/>
    </source>
</evidence>
<dbReference type="PANTHER" id="PTHR15704">
    <property type="entry name" value="SUPERKILLER 3 PROTEIN-RELATED"/>
    <property type="match status" value="1"/>
</dbReference>
<gene>
    <name evidence="3" type="ORF">B0J11DRAFT_513484</name>
</gene>
<dbReference type="AlphaFoldDB" id="A0A9P9EJA2"/>
<keyword evidence="4" id="KW-1185">Reference proteome</keyword>
<evidence type="ECO:0000256" key="1">
    <source>
        <dbReference type="ARBA" id="ARBA00022737"/>
    </source>
</evidence>
<dbReference type="OrthoDB" id="421075at2759"/>
<dbReference type="InterPro" id="IPR039226">
    <property type="entry name" value="Ski3/TTC37"/>
</dbReference>
<dbReference type="Proteomes" id="UP000700596">
    <property type="component" value="Unassembled WGS sequence"/>
</dbReference>
<protein>
    <submittedName>
        <fullName evidence="3">Uncharacterized protein</fullName>
    </submittedName>
</protein>
<proteinExistence type="predicted"/>
<keyword evidence="1" id="KW-0677">Repeat</keyword>
<dbReference type="InterPro" id="IPR011990">
    <property type="entry name" value="TPR-like_helical_dom_sf"/>
</dbReference>
<evidence type="ECO:0000313" key="4">
    <source>
        <dbReference type="Proteomes" id="UP000700596"/>
    </source>
</evidence>
<dbReference type="Gene3D" id="1.25.40.10">
    <property type="entry name" value="Tetratricopeptide repeat domain"/>
    <property type="match status" value="1"/>
</dbReference>
<dbReference type="Pfam" id="PF18833">
    <property type="entry name" value="TPR_22"/>
    <property type="match status" value="1"/>
</dbReference>
<dbReference type="GO" id="GO:0055087">
    <property type="term" value="C:Ski complex"/>
    <property type="evidence" value="ECO:0007669"/>
    <property type="project" value="InterPro"/>
</dbReference>
<evidence type="ECO:0000256" key="2">
    <source>
        <dbReference type="ARBA" id="ARBA00022803"/>
    </source>
</evidence>
<dbReference type="EMBL" id="JAGMWT010000001">
    <property type="protein sequence ID" value="KAH7138066.1"/>
    <property type="molecule type" value="Genomic_DNA"/>
</dbReference>
<sequence>MSTKAALKAAKAAIDAKKWDEARDQAKNVLEKDSQNYFAHLFLGRALDALAQFDDSANAYIAASTIKPNEVQAWLGLRGLYEKQGPAKVDETTKVGLKLAEIYTDTEDAHRAQSSVDKLVDFARKHGTPAQYARALHTQLPTSPVYSFLEGRLPNPSHTYLRISEIYETEEKNTIAKQINERKTRLGATLDGVTQQVKQEVYGQSELEDIYEKLIDWTNDDEQRREFEEKLLQRVYDHMVVLPTGKKAEKRDKVMKLARDMVVIKHPFLLAWQIELEWRSGLEVKAY</sequence>
<name>A0A9P9EJA2_9PLEO</name>
<comment type="caution">
    <text evidence="3">The sequence shown here is derived from an EMBL/GenBank/DDBJ whole genome shotgun (WGS) entry which is preliminary data.</text>
</comment>
<organism evidence="3 4">
    <name type="scientific">Dendryphion nanum</name>
    <dbReference type="NCBI Taxonomy" id="256645"/>
    <lineage>
        <taxon>Eukaryota</taxon>
        <taxon>Fungi</taxon>
        <taxon>Dikarya</taxon>
        <taxon>Ascomycota</taxon>
        <taxon>Pezizomycotina</taxon>
        <taxon>Dothideomycetes</taxon>
        <taxon>Pleosporomycetidae</taxon>
        <taxon>Pleosporales</taxon>
        <taxon>Torulaceae</taxon>
        <taxon>Dendryphion</taxon>
    </lineage>
</organism>